<proteinExistence type="predicted"/>
<evidence type="ECO:0000313" key="3">
    <source>
        <dbReference type="EMBL" id="CAD8070902.1"/>
    </source>
</evidence>
<organism evidence="3 4">
    <name type="scientific">Paramecium sonneborni</name>
    <dbReference type="NCBI Taxonomy" id="65129"/>
    <lineage>
        <taxon>Eukaryota</taxon>
        <taxon>Sar</taxon>
        <taxon>Alveolata</taxon>
        <taxon>Ciliophora</taxon>
        <taxon>Intramacronucleata</taxon>
        <taxon>Oligohymenophorea</taxon>
        <taxon>Peniculida</taxon>
        <taxon>Parameciidae</taxon>
        <taxon>Paramecium</taxon>
    </lineage>
</organism>
<protein>
    <submittedName>
        <fullName evidence="3">Uncharacterized protein</fullName>
    </submittedName>
</protein>
<comment type="caution">
    <text evidence="3">The sequence shown here is derived from an EMBL/GenBank/DDBJ whole genome shotgun (WGS) entry which is preliminary data.</text>
</comment>
<dbReference type="Proteomes" id="UP000692954">
    <property type="component" value="Unassembled WGS sequence"/>
</dbReference>
<sequence>MKSFLNNQQSEVQTLNTSLFQKRQQYFQELFLMIYSFYNSQHELFLAQTQPNSSLRKELLKEKQQNYGDETYQEYKIMEYLNSKQLQMNHNCQKNLIIFEHFYSLNEINKDLQLDCQEFSIKKNFSGLKYNIFNNIKLDDHPTRNSEHQIQGRTDGLYLLKRLFIDQKLNDNSSNKNFLSFLISITKEHEKEQMQMQSESKFQQKQQLQQKQQQQFQQQQQQQQFQQYQLNQELQYQYIKQEQQQLYQQQHVQQQQEQQQQQQELSQQQQQQSRLNQINNLNDVLQYDDVSFDFQNHNIQQREDFILDQYQSEQQNQSVQNQEKMKTDEQKSNFCSLM</sequence>
<reference evidence="3" key="1">
    <citation type="submission" date="2021-01" db="EMBL/GenBank/DDBJ databases">
        <authorList>
            <consortium name="Genoscope - CEA"/>
            <person name="William W."/>
        </authorList>
    </citation>
    <scope>NUCLEOTIDE SEQUENCE</scope>
</reference>
<dbReference type="AlphaFoldDB" id="A0A8S1LX89"/>
<feature type="region of interest" description="Disordered" evidence="2">
    <location>
        <begin position="313"/>
        <end position="338"/>
    </location>
</feature>
<feature type="compositionally biased region" description="Low complexity" evidence="2">
    <location>
        <begin position="313"/>
        <end position="322"/>
    </location>
</feature>
<evidence type="ECO:0000256" key="2">
    <source>
        <dbReference type="SAM" id="MobiDB-lite"/>
    </source>
</evidence>
<evidence type="ECO:0000313" key="4">
    <source>
        <dbReference type="Proteomes" id="UP000692954"/>
    </source>
</evidence>
<keyword evidence="4" id="KW-1185">Reference proteome</keyword>
<feature type="coiled-coil region" evidence="1">
    <location>
        <begin position="251"/>
        <end position="278"/>
    </location>
</feature>
<gene>
    <name evidence="3" type="ORF">PSON_ATCC_30995.1.T0270229</name>
</gene>
<name>A0A8S1LX89_9CILI</name>
<keyword evidence="1" id="KW-0175">Coiled coil</keyword>
<accession>A0A8S1LX89</accession>
<dbReference type="EMBL" id="CAJJDN010000027">
    <property type="protein sequence ID" value="CAD8070902.1"/>
    <property type="molecule type" value="Genomic_DNA"/>
</dbReference>
<evidence type="ECO:0000256" key="1">
    <source>
        <dbReference type="SAM" id="Coils"/>
    </source>
</evidence>